<feature type="compositionally biased region" description="Basic and acidic residues" evidence="1">
    <location>
        <begin position="123"/>
        <end position="137"/>
    </location>
</feature>
<name>A0A6H0XPJ3_9PEZI</name>
<proteinExistence type="predicted"/>
<dbReference type="OrthoDB" id="3878511at2759"/>
<dbReference type="Proteomes" id="UP000503462">
    <property type="component" value="Chromosome 2"/>
</dbReference>
<organism evidence="2 3">
    <name type="scientific">Peltaster fructicola</name>
    <dbReference type="NCBI Taxonomy" id="286661"/>
    <lineage>
        <taxon>Eukaryota</taxon>
        <taxon>Fungi</taxon>
        <taxon>Dikarya</taxon>
        <taxon>Ascomycota</taxon>
        <taxon>Pezizomycotina</taxon>
        <taxon>Dothideomycetes</taxon>
        <taxon>Dothideomycetes incertae sedis</taxon>
        <taxon>Peltaster</taxon>
    </lineage>
</organism>
<feature type="compositionally biased region" description="Low complexity" evidence="1">
    <location>
        <begin position="109"/>
        <end position="119"/>
    </location>
</feature>
<keyword evidence="3" id="KW-1185">Reference proteome</keyword>
<evidence type="ECO:0000313" key="2">
    <source>
        <dbReference type="EMBL" id="QIW96605.1"/>
    </source>
</evidence>
<dbReference type="AlphaFoldDB" id="A0A6H0XPJ3"/>
<reference evidence="2 3" key="1">
    <citation type="journal article" date="2016" name="Sci. Rep.">
        <title>Peltaster fructicola genome reveals evolution from an invasive phytopathogen to an ectophytic parasite.</title>
        <authorList>
            <person name="Xu C."/>
            <person name="Chen H."/>
            <person name="Gleason M.L."/>
            <person name="Xu J.R."/>
            <person name="Liu H."/>
            <person name="Zhang R."/>
            <person name="Sun G."/>
        </authorList>
    </citation>
    <scope>NUCLEOTIDE SEQUENCE [LARGE SCALE GENOMIC DNA]</scope>
    <source>
        <strain evidence="2 3">LNHT1506</strain>
    </source>
</reference>
<accession>A0A6H0XPJ3</accession>
<feature type="compositionally biased region" description="Basic and acidic residues" evidence="1">
    <location>
        <begin position="77"/>
        <end position="88"/>
    </location>
</feature>
<sequence>MSGSSPWSDRRGMFQPGKQVHEPGRKLSGGGVFEAVRRASTSSSTDEPKSAVEAPATSGRRRSSAAPFENLTTLKRGSQDYSERRASHSEQGPSSMVSGWFNKTFRGMTGSATAAAAGAPEQSQKEPRRGVMEERLKNWHILS</sequence>
<evidence type="ECO:0000313" key="3">
    <source>
        <dbReference type="Proteomes" id="UP000503462"/>
    </source>
</evidence>
<dbReference type="EMBL" id="CP051140">
    <property type="protein sequence ID" value="QIW96605.1"/>
    <property type="molecule type" value="Genomic_DNA"/>
</dbReference>
<gene>
    <name evidence="2" type="ORF">AMS68_002123</name>
</gene>
<feature type="region of interest" description="Disordered" evidence="1">
    <location>
        <begin position="1"/>
        <end position="143"/>
    </location>
</feature>
<protein>
    <submittedName>
        <fullName evidence="2">Uncharacterized protein</fullName>
    </submittedName>
</protein>
<evidence type="ECO:0000256" key="1">
    <source>
        <dbReference type="SAM" id="MobiDB-lite"/>
    </source>
</evidence>